<dbReference type="GO" id="GO:0005524">
    <property type="term" value="F:ATP binding"/>
    <property type="evidence" value="ECO:0007669"/>
    <property type="project" value="UniProtKB-UniRule"/>
</dbReference>
<evidence type="ECO:0000256" key="4">
    <source>
        <dbReference type="ARBA" id="ARBA00022741"/>
    </source>
</evidence>
<feature type="compositionally biased region" description="Basic and acidic residues" evidence="9">
    <location>
        <begin position="662"/>
        <end position="675"/>
    </location>
</feature>
<protein>
    <recommendedName>
        <fullName evidence="1 8">Mitogen-activated protein kinase</fullName>
        <ecNumber evidence="1 8">2.7.11.24</ecNumber>
    </recommendedName>
</protein>
<evidence type="ECO:0000256" key="6">
    <source>
        <dbReference type="ARBA" id="ARBA00022840"/>
    </source>
</evidence>
<keyword evidence="2 8" id="KW-0723">Serine/threonine-protein kinase</keyword>
<evidence type="ECO:0000313" key="11">
    <source>
        <dbReference type="EMBL" id="BEI88754.1"/>
    </source>
</evidence>
<sequence length="750" mass="82956">MSSGDTTGVAGRTTAPPSRARSPPAPPVTHTHTHQRNESVTSAMTAATPQTGASRLAAAAAASSKRREGRELKYGEDEHPLSESSLAARGYHTLPAMQHLFHVPNRWRLLRALGQGAYGLVVSVQDTLSGEPVAVKCITRVFDKPILARRALREITLLRHFGEHENLTGLIDLDNVWDGYNEIYLYMEPMEADLHQIVRSGQPLSNLHIQFFLYQLLRGMKYIHSANVIHRDLKPGNLLVNSDCELKICDFGLARGFKPVGEGVHELRLTEYVATRWYRAPEIMLSNRRYTTAIDVWSIGCILAELLGGKPVFKGKDYVDQLNLILGVLGTPDDETLKRMSSDKARAYVKTLPFNPRVALEDVFPDAEHDAVDLLGKLLAFDPDERIDVTTALQHPYVGTYHDPADEPSCAAVFNKWEEVEGLQTVEELREAITREISEYRAEVRGLAELADGFDDEYEYDEDEFEADGEQYEEEEEEDEDEDEGEELVQEPERDESGETVVEPQTRFVDNQRGDLGVQPTRSLSASPRVRRVTLPSQRRTSRRDESPATPVTNVSEESFGHTPGAVPVRPAHPRRSSSQSVTHRRSMSFLFGGVGGMTSLSMSSTKGATGGEAADGTAVSSAEYTGSSMVGRRSRAPSGTVDALRPLIRQLSATNLAEMRINTDDQQQHSDKSPRPGMITSRRSSRGSRSSRSRRPSSVCLATETESWREEGKDGHEHATEDAAADEDATEQPPPTEDTTVGEGEHDTN</sequence>
<evidence type="ECO:0000313" key="12">
    <source>
        <dbReference type="Proteomes" id="UP001233271"/>
    </source>
</evidence>
<keyword evidence="4 7" id="KW-0547">Nucleotide-binding</keyword>
<dbReference type="PROSITE" id="PS00107">
    <property type="entry name" value="PROTEIN_KINASE_ATP"/>
    <property type="match status" value="1"/>
</dbReference>
<keyword evidence="6 7" id="KW-0067">ATP-binding</keyword>
<keyword evidence="5 8" id="KW-0418">Kinase</keyword>
<feature type="domain" description="Protein kinase" evidence="10">
    <location>
        <begin position="107"/>
        <end position="398"/>
    </location>
</feature>
<dbReference type="AlphaFoldDB" id="A0AA48I366"/>
<feature type="region of interest" description="Disordered" evidence="9">
    <location>
        <begin position="452"/>
        <end position="586"/>
    </location>
</feature>
<keyword evidence="3 8" id="KW-0808">Transferase</keyword>
<dbReference type="PANTHER" id="PTHR24055">
    <property type="entry name" value="MITOGEN-ACTIVATED PROTEIN KINASE"/>
    <property type="match status" value="1"/>
</dbReference>
<dbReference type="InterPro" id="IPR011009">
    <property type="entry name" value="Kinase-like_dom_sf"/>
</dbReference>
<evidence type="ECO:0000256" key="5">
    <source>
        <dbReference type="ARBA" id="ARBA00022777"/>
    </source>
</evidence>
<evidence type="ECO:0000256" key="8">
    <source>
        <dbReference type="RuleBase" id="RU361165"/>
    </source>
</evidence>
<dbReference type="EMBL" id="AP028213">
    <property type="protein sequence ID" value="BEI88754.1"/>
    <property type="molecule type" value="Genomic_DNA"/>
</dbReference>
<organism evidence="11 12">
    <name type="scientific">Cutaneotrichosporon cavernicola</name>
    <dbReference type="NCBI Taxonomy" id="279322"/>
    <lineage>
        <taxon>Eukaryota</taxon>
        <taxon>Fungi</taxon>
        <taxon>Dikarya</taxon>
        <taxon>Basidiomycota</taxon>
        <taxon>Agaricomycotina</taxon>
        <taxon>Tremellomycetes</taxon>
        <taxon>Trichosporonales</taxon>
        <taxon>Trichosporonaceae</taxon>
        <taxon>Cutaneotrichosporon</taxon>
    </lineage>
</organism>
<feature type="compositionally biased region" description="Polar residues" evidence="9">
    <location>
        <begin position="38"/>
        <end position="52"/>
    </location>
</feature>
<accession>A0AA48I366</accession>
<keyword evidence="12" id="KW-1185">Reference proteome</keyword>
<feature type="compositionally biased region" description="Low complexity" evidence="9">
    <location>
        <begin position="53"/>
        <end position="63"/>
    </location>
</feature>
<evidence type="ECO:0000256" key="3">
    <source>
        <dbReference type="ARBA" id="ARBA00022679"/>
    </source>
</evidence>
<comment type="cofactor">
    <cofactor evidence="8">
        <name>Mg(2+)</name>
        <dbReference type="ChEBI" id="CHEBI:18420"/>
    </cofactor>
</comment>
<comment type="activity regulation">
    <text evidence="8">Activated by threonine and tyrosine phosphorylation.</text>
</comment>
<dbReference type="Gene3D" id="3.30.200.20">
    <property type="entry name" value="Phosphorylase Kinase, domain 1"/>
    <property type="match status" value="1"/>
</dbReference>
<feature type="compositionally biased region" description="Low complexity" evidence="9">
    <location>
        <begin position="12"/>
        <end position="22"/>
    </location>
</feature>
<dbReference type="KEGG" id="ccac:CcaHIS019_0201160"/>
<name>A0AA48I366_9TREE</name>
<evidence type="ECO:0000256" key="7">
    <source>
        <dbReference type="PROSITE-ProRule" id="PRU10141"/>
    </source>
</evidence>
<proteinExistence type="inferred from homology"/>
<keyword evidence="8" id="KW-0460">Magnesium</keyword>
<dbReference type="RefSeq" id="XP_060454020.1">
    <property type="nucleotide sequence ID" value="XM_060597092.1"/>
</dbReference>
<feature type="compositionally biased region" description="Low complexity" evidence="9">
    <location>
        <begin position="606"/>
        <end position="619"/>
    </location>
</feature>
<feature type="compositionally biased region" description="Polar residues" evidence="9">
    <location>
        <begin position="620"/>
        <end position="629"/>
    </location>
</feature>
<feature type="compositionally biased region" description="Acidic residues" evidence="9">
    <location>
        <begin position="452"/>
        <end position="490"/>
    </location>
</feature>
<dbReference type="PROSITE" id="PS50011">
    <property type="entry name" value="PROTEIN_KINASE_DOM"/>
    <property type="match status" value="1"/>
</dbReference>
<evidence type="ECO:0000256" key="1">
    <source>
        <dbReference type="ARBA" id="ARBA00012411"/>
    </source>
</evidence>
<feature type="compositionally biased region" description="Basic and acidic residues" evidence="9">
    <location>
        <begin position="65"/>
        <end position="81"/>
    </location>
</feature>
<dbReference type="GeneID" id="85492625"/>
<dbReference type="InterPro" id="IPR008271">
    <property type="entry name" value="Ser/Thr_kinase_AS"/>
</dbReference>
<dbReference type="InterPro" id="IPR017441">
    <property type="entry name" value="Protein_kinase_ATP_BS"/>
</dbReference>
<dbReference type="PROSITE" id="PS01351">
    <property type="entry name" value="MAPK"/>
    <property type="match status" value="1"/>
</dbReference>
<dbReference type="PROSITE" id="PS00108">
    <property type="entry name" value="PROTEIN_KINASE_ST"/>
    <property type="match status" value="1"/>
</dbReference>
<dbReference type="Proteomes" id="UP001233271">
    <property type="component" value="Chromosome 2"/>
</dbReference>
<dbReference type="Pfam" id="PF00069">
    <property type="entry name" value="Pkinase"/>
    <property type="match status" value="1"/>
</dbReference>
<feature type="region of interest" description="Disordered" evidence="9">
    <location>
        <begin position="1"/>
        <end position="81"/>
    </location>
</feature>
<evidence type="ECO:0000256" key="9">
    <source>
        <dbReference type="SAM" id="MobiDB-lite"/>
    </source>
</evidence>
<gene>
    <name evidence="11" type="ORF">CcaverHIS019_0201160</name>
</gene>
<comment type="catalytic activity">
    <reaction evidence="8">
        <text>L-threonyl-[protein] + ATP = O-phospho-L-threonyl-[protein] + ADP + H(+)</text>
        <dbReference type="Rhea" id="RHEA:46608"/>
        <dbReference type="Rhea" id="RHEA-COMP:11060"/>
        <dbReference type="Rhea" id="RHEA-COMP:11605"/>
        <dbReference type="ChEBI" id="CHEBI:15378"/>
        <dbReference type="ChEBI" id="CHEBI:30013"/>
        <dbReference type="ChEBI" id="CHEBI:30616"/>
        <dbReference type="ChEBI" id="CHEBI:61977"/>
        <dbReference type="ChEBI" id="CHEBI:456216"/>
        <dbReference type="EC" id="2.7.11.24"/>
    </reaction>
</comment>
<evidence type="ECO:0000259" key="10">
    <source>
        <dbReference type="PROSITE" id="PS50011"/>
    </source>
</evidence>
<comment type="similarity">
    <text evidence="8">Belongs to the protein kinase superfamily. Ser/Thr protein kinase family. MAP kinase subfamily.</text>
</comment>
<dbReference type="InterPro" id="IPR003527">
    <property type="entry name" value="MAP_kinase_CS"/>
</dbReference>
<dbReference type="SMART" id="SM00220">
    <property type="entry name" value="S_TKc"/>
    <property type="match status" value="1"/>
</dbReference>
<feature type="compositionally biased region" description="Basic residues" evidence="9">
    <location>
        <begin position="684"/>
        <end position="696"/>
    </location>
</feature>
<dbReference type="SUPFAM" id="SSF56112">
    <property type="entry name" value="Protein kinase-like (PK-like)"/>
    <property type="match status" value="1"/>
</dbReference>
<dbReference type="FunFam" id="1.10.510.10:FF:000013">
    <property type="entry name" value="Mitogen-activated protein kinase"/>
    <property type="match status" value="1"/>
</dbReference>
<dbReference type="EC" id="2.7.11.24" evidence="1 8"/>
<dbReference type="Gene3D" id="1.10.510.10">
    <property type="entry name" value="Transferase(Phosphotransferase) domain 1"/>
    <property type="match status" value="1"/>
</dbReference>
<dbReference type="InterPro" id="IPR050117">
    <property type="entry name" value="MAPK"/>
</dbReference>
<evidence type="ECO:0000256" key="2">
    <source>
        <dbReference type="ARBA" id="ARBA00022527"/>
    </source>
</evidence>
<dbReference type="GO" id="GO:0004707">
    <property type="term" value="F:MAP kinase activity"/>
    <property type="evidence" value="ECO:0007669"/>
    <property type="project" value="UniProtKB-EC"/>
</dbReference>
<feature type="binding site" evidence="7">
    <location>
        <position position="136"/>
    </location>
    <ligand>
        <name>ATP</name>
        <dbReference type="ChEBI" id="CHEBI:30616"/>
    </ligand>
</feature>
<feature type="compositionally biased region" description="Basic and acidic residues" evidence="9">
    <location>
        <begin position="707"/>
        <end position="722"/>
    </location>
</feature>
<dbReference type="InterPro" id="IPR000719">
    <property type="entry name" value="Prot_kinase_dom"/>
</dbReference>
<feature type="region of interest" description="Disordered" evidence="9">
    <location>
        <begin position="603"/>
        <end position="750"/>
    </location>
</feature>
<reference evidence="11" key="1">
    <citation type="journal article" date="2023" name="BMC Genomics">
        <title>Chromosome-level genome assemblies of Cutaneotrichosporon spp. (Trichosporonales, Basidiomycota) reveal imbalanced evolution between nucleotide sequences and chromosome synteny.</title>
        <authorList>
            <person name="Kobayashi Y."/>
            <person name="Kayamori A."/>
            <person name="Aoki K."/>
            <person name="Shiwa Y."/>
            <person name="Matsutani M."/>
            <person name="Fujita N."/>
            <person name="Sugita T."/>
            <person name="Iwasaki W."/>
            <person name="Tanaka N."/>
            <person name="Takashima M."/>
        </authorList>
    </citation>
    <scope>NUCLEOTIDE SEQUENCE</scope>
    <source>
        <strain evidence="11">HIS019</strain>
    </source>
</reference>